<dbReference type="GO" id="GO:0005784">
    <property type="term" value="C:Sec61 translocon complex"/>
    <property type="evidence" value="ECO:0007669"/>
    <property type="project" value="InterPro"/>
</dbReference>
<reference evidence="13" key="1">
    <citation type="journal article" date="2019" name="Nat. Commun.">
        <title>Expansion of phycobilisome linker gene families in mesophilic red algae.</title>
        <authorList>
            <person name="Lee J."/>
            <person name="Kim D."/>
            <person name="Bhattacharya D."/>
            <person name="Yoon H.S."/>
        </authorList>
    </citation>
    <scope>NUCLEOTIDE SEQUENCE [LARGE SCALE GENOMIC DNA]</scope>
    <source>
        <strain evidence="13">CCMP 1328</strain>
    </source>
</reference>
<protein>
    <submittedName>
        <fullName evidence="12">Protein transport protein Sec61 subunit beta</fullName>
    </submittedName>
</protein>
<evidence type="ECO:0000313" key="12">
    <source>
        <dbReference type="EMBL" id="KAA8499217.1"/>
    </source>
</evidence>
<name>A0A5J4Z986_PORPP</name>
<keyword evidence="13" id="KW-1185">Reference proteome</keyword>
<dbReference type="InterPro" id="IPR016482">
    <property type="entry name" value="SecG/Sec61-beta/Sbh"/>
</dbReference>
<sequence length="89" mass="9252">MVTRGSNANPAPSAAGLRKRAPAGASAPSKPAARSRAAAPPPTAAQGLFSLRMYNDEAPGIRVGPTTVLVTSLVYIAIVIMLHIWAKFR</sequence>
<comment type="similarity">
    <text evidence="2">Belongs to the SEC61-beta family.</text>
</comment>
<dbReference type="Proteomes" id="UP000324585">
    <property type="component" value="Unassembled WGS sequence"/>
</dbReference>
<feature type="compositionally biased region" description="Polar residues" evidence="10">
    <location>
        <begin position="1"/>
        <end position="10"/>
    </location>
</feature>
<gene>
    <name evidence="12" type="ORF">FVE85_6802</name>
</gene>
<feature type="transmembrane region" description="Helical" evidence="11">
    <location>
        <begin position="63"/>
        <end position="86"/>
    </location>
</feature>
<dbReference type="Pfam" id="PF03911">
    <property type="entry name" value="Sec61_beta"/>
    <property type="match status" value="1"/>
</dbReference>
<evidence type="ECO:0000313" key="13">
    <source>
        <dbReference type="Proteomes" id="UP000324585"/>
    </source>
</evidence>
<keyword evidence="6" id="KW-0653">Protein transport</keyword>
<feature type="compositionally biased region" description="Low complexity" evidence="10">
    <location>
        <begin position="22"/>
        <end position="38"/>
    </location>
</feature>
<keyword evidence="4 11" id="KW-0812">Transmembrane</keyword>
<keyword evidence="3" id="KW-0813">Transport</keyword>
<evidence type="ECO:0000256" key="6">
    <source>
        <dbReference type="ARBA" id="ARBA00022927"/>
    </source>
</evidence>
<accession>A0A5J4Z986</accession>
<dbReference type="OMA" id="VFLFYSE"/>
<evidence type="ECO:0000256" key="8">
    <source>
        <dbReference type="ARBA" id="ARBA00023010"/>
    </source>
</evidence>
<dbReference type="OrthoDB" id="5401193at2759"/>
<organism evidence="12 13">
    <name type="scientific">Porphyridium purpureum</name>
    <name type="common">Red alga</name>
    <name type="synonym">Porphyridium cruentum</name>
    <dbReference type="NCBI Taxonomy" id="35688"/>
    <lineage>
        <taxon>Eukaryota</taxon>
        <taxon>Rhodophyta</taxon>
        <taxon>Bangiophyceae</taxon>
        <taxon>Porphyridiales</taxon>
        <taxon>Porphyridiaceae</taxon>
        <taxon>Porphyridium</taxon>
    </lineage>
</organism>
<comment type="caution">
    <text evidence="12">The sequence shown here is derived from an EMBL/GenBank/DDBJ whole genome shotgun (WGS) entry which is preliminary data.</text>
</comment>
<evidence type="ECO:0000256" key="3">
    <source>
        <dbReference type="ARBA" id="ARBA00022448"/>
    </source>
</evidence>
<keyword evidence="7 11" id="KW-1133">Transmembrane helix</keyword>
<evidence type="ECO:0000256" key="1">
    <source>
        <dbReference type="ARBA" id="ARBA00004389"/>
    </source>
</evidence>
<keyword evidence="9 11" id="KW-0472">Membrane</keyword>
<comment type="subcellular location">
    <subcellularLocation>
        <location evidence="1">Endoplasmic reticulum membrane</location>
        <topology evidence="1">Single-pass membrane protein</topology>
    </subcellularLocation>
</comment>
<evidence type="ECO:0000256" key="4">
    <source>
        <dbReference type="ARBA" id="ARBA00022692"/>
    </source>
</evidence>
<evidence type="ECO:0000256" key="7">
    <source>
        <dbReference type="ARBA" id="ARBA00022989"/>
    </source>
</evidence>
<feature type="region of interest" description="Disordered" evidence="10">
    <location>
        <begin position="1"/>
        <end position="43"/>
    </location>
</feature>
<dbReference type="PANTHER" id="PTHR13509">
    <property type="entry name" value="SEC61 SUBUNIT BETA"/>
    <property type="match status" value="1"/>
</dbReference>
<dbReference type="GO" id="GO:0006886">
    <property type="term" value="P:intracellular protein transport"/>
    <property type="evidence" value="ECO:0007669"/>
    <property type="project" value="InterPro"/>
</dbReference>
<evidence type="ECO:0000256" key="5">
    <source>
        <dbReference type="ARBA" id="ARBA00022824"/>
    </source>
</evidence>
<evidence type="ECO:0000256" key="11">
    <source>
        <dbReference type="SAM" id="Phobius"/>
    </source>
</evidence>
<evidence type="ECO:0000256" key="10">
    <source>
        <dbReference type="SAM" id="MobiDB-lite"/>
    </source>
</evidence>
<proteinExistence type="inferred from homology"/>
<dbReference type="InterPro" id="IPR030671">
    <property type="entry name" value="Sec61-beta/Sbh"/>
</dbReference>
<dbReference type="EMBL" id="VRMN01000001">
    <property type="protein sequence ID" value="KAA8499217.1"/>
    <property type="molecule type" value="Genomic_DNA"/>
</dbReference>
<evidence type="ECO:0000256" key="9">
    <source>
        <dbReference type="ARBA" id="ARBA00023136"/>
    </source>
</evidence>
<keyword evidence="5" id="KW-0256">Endoplasmic reticulum</keyword>
<keyword evidence="8" id="KW-0811">Translocation</keyword>
<dbReference type="AlphaFoldDB" id="A0A5J4Z986"/>
<evidence type="ECO:0000256" key="2">
    <source>
        <dbReference type="ARBA" id="ARBA00006103"/>
    </source>
</evidence>